<protein>
    <submittedName>
        <fullName evidence="3">Cytochrome b-c1 complex subunit 2, mitochondrial-like</fullName>
    </submittedName>
</protein>
<gene>
    <name evidence="3" type="primary">LOC113511542</name>
</gene>
<evidence type="ECO:0000313" key="2">
    <source>
        <dbReference type="Proteomes" id="UP001652740"/>
    </source>
</evidence>
<evidence type="ECO:0000313" key="3">
    <source>
        <dbReference type="RefSeq" id="XP_026750969.2"/>
    </source>
</evidence>
<evidence type="ECO:0000259" key="1">
    <source>
        <dbReference type="Pfam" id="PF00675"/>
    </source>
</evidence>
<dbReference type="InterPro" id="IPR011765">
    <property type="entry name" value="Pept_M16_N"/>
</dbReference>
<dbReference type="PANTHER" id="PTHR11851:SF226">
    <property type="entry name" value="CYTOCHROME B-C1 COMPLEX SUBUNIT 2, MITOCHONDRIAL"/>
    <property type="match status" value="1"/>
</dbReference>
<name>A0A6J1WJP0_GALME</name>
<sequence>MFKLKPSFYLKYLTRNITLSQHERNVCWPRPDYGPMEVQRSVLLNGIRVAAVKPLGSQIAACTIMYQAGSRYESDDHIGAGHFIRVGASSSGCGYTSFSKMRYLQQNGATITCSTDRQKISFTLQCPVTCYPELKHYLLDTAARCCYNKWELDDRKQLIREDLMHIHPEQRVIDLVQRACFTGPLSNSVFCEEERIHDMSENSVNCFARTHFRSDACSIASIGVPFEETLKLAEKIEFKREKPPTRWEHLSCARGGFELYDLGPGSDTWIAVAVPGCGTCDISDLLKHAIVAAACGTGNMQVGQHSLDRTPQPPLGKMAGDDVYTEYKAFNISYRETGLFGIVAKTRASTAFNVALAAAEFLANVGDLDSSQIQVGKRRLELSLAMNEDSCVGVTEGMALQLANNIQMDSAKSALCMIELLCPEEISCTAKALSSKRGCMAVAVVGDIGAVPHDRELICQ</sequence>
<dbReference type="GO" id="GO:0005739">
    <property type="term" value="C:mitochondrion"/>
    <property type="evidence" value="ECO:0007669"/>
    <property type="project" value="TreeGrafter"/>
</dbReference>
<accession>A0A6J1WJP0</accession>
<dbReference type="RefSeq" id="XP_026750969.2">
    <property type="nucleotide sequence ID" value="XM_026895168.3"/>
</dbReference>
<dbReference type="GO" id="GO:0046872">
    <property type="term" value="F:metal ion binding"/>
    <property type="evidence" value="ECO:0007669"/>
    <property type="project" value="InterPro"/>
</dbReference>
<dbReference type="InterPro" id="IPR050361">
    <property type="entry name" value="MPP/UQCRC_Complex"/>
</dbReference>
<dbReference type="PANTHER" id="PTHR11851">
    <property type="entry name" value="METALLOPROTEASE"/>
    <property type="match status" value="1"/>
</dbReference>
<dbReference type="Pfam" id="PF00675">
    <property type="entry name" value="Peptidase_M16"/>
    <property type="match status" value="1"/>
</dbReference>
<organism evidence="2 3">
    <name type="scientific">Galleria mellonella</name>
    <name type="common">Greater wax moth</name>
    <dbReference type="NCBI Taxonomy" id="7137"/>
    <lineage>
        <taxon>Eukaryota</taxon>
        <taxon>Metazoa</taxon>
        <taxon>Ecdysozoa</taxon>
        <taxon>Arthropoda</taxon>
        <taxon>Hexapoda</taxon>
        <taxon>Insecta</taxon>
        <taxon>Pterygota</taxon>
        <taxon>Neoptera</taxon>
        <taxon>Endopterygota</taxon>
        <taxon>Lepidoptera</taxon>
        <taxon>Glossata</taxon>
        <taxon>Ditrysia</taxon>
        <taxon>Pyraloidea</taxon>
        <taxon>Pyralidae</taxon>
        <taxon>Galleriinae</taxon>
        <taxon>Galleria</taxon>
    </lineage>
</organism>
<dbReference type="AlphaFoldDB" id="A0A6J1WJP0"/>
<dbReference type="InterPro" id="IPR011249">
    <property type="entry name" value="Metalloenz_LuxS/M16"/>
</dbReference>
<dbReference type="KEGG" id="gmw:113511542"/>
<proteinExistence type="predicted"/>
<dbReference type="Gene3D" id="3.30.830.10">
    <property type="entry name" value="Metalloenzyme, LuxS/M16 peptidase-like"/>
    <property type="match status" value="2"/>
</dbReference>
<dbReference type="SUPFAM" id="SSF63411">
    <property type="entry name" value="LuxS/MPP-like metallohydrolase"/>
    <property type="match status" value="2"/>
</dbReference>
<feature type="domain" description="Peptidase M16 N-terminal" evidence="1">
    <location>
        <begin position="51"/>
        <end position="191"/>
    </location>
</feature>
<dbReference type="Proteomes" id="UP001652740">
    <property type="component" value="Unplaced"/>
</dbReference>
<dbReference type="InParanoid" id="A0A6J1WJP0"/>
<reference evidence="3" key="1">
    <citation type="submission" date="2025-08" db="UniProtKB">
        <authorList>
            <consortium name="RefSeq"/>
        </authorList>
    </citation>
    <scope>IDENTIFICATION</scope>
    <source>
        <tissue evidence="3">Whole larvae</tissue>
    </source>
</reference>
<keyword evidence="2" id="KW-1185">Reference proteome</keyword>
<dbReference type="GeneID" id="113511542"/>